<feature type="region of interest" description="Disordered" evidence="1">
    <location>
        <begin position="1"/>
        <end position="20"/>
    </location>
</feature>
<keyword evidence="3" id="KW-1185">Reference proteome</keyword>
<name>A0A7J0HES7_9ERIC</name>
<accession>A0A7J0HES7</accession>
<dbReference type="GO" id="GO:0008270">
    <property type="term" value="F:zinc ion binding"/>
    <property type="evidence" value="ECO:0007669"/>
    <property type="project" value="InterPro"/>
</dbReference>
<dbReference type="GO" id="GO:0003676">
    <property type="term" value="F:nucleic acid binding"/>
    <property type="evidence" value="ECO:0007669"/>
    <property type="project" value="InterPro"/>
</dbReference>
<protein>
    <submittedName>
        <fullName evidence="2">Uncharacterized protein</fullName>
    </submittedName>
</protein>
<dbReference type="Proteomes" id="UP000585474">
    <property type="component" value="Unassembled WGS sequence"/>
</dbReference>
<evidence type="ECO:0000313" key="3">
    <source>
        <dbReference type="Proteomes" id="UP000585474"/>
    </source>
</evidence>
<sequence>MEAVMRGRQSLPPTLARGRKDKTRVVVSPIETRFNRVDVTVADSGERLDIGEHCMEHEVGDPKGDMLATVNSMVHVGHQEKLFFQLKVLDKGNPKDRKPKRNCFICDELHFFRDCPKREELIARIKEYEERQRLEEEPTISEPEEDFTSTKVDGSKETLEVLEDFKDLVSLGSPKGFPPEGEVDHSIGLELRAKIPVVVTTKSSGAFRFAQRRHEDNSWIFPKTVAIFWKKWRRGRRQIWWGRMSRPAKRDRRRRGRHRNWWRRMS</sequence>
<evidence type="ECO:0000256" key="1">
    <source>
        <dbReference type="SAM" id="MobiDB-lite"/>
    </source>
</evidence>
<comment type="caution">
    <text evidence="2">The sequence shown here is derived from an EMBL/GenBank/DDBJ whole genome shotgun (WGS) entry which is preliminary data.</text>
</comment>
<dbReference type="SUPFAM" id="SSF57756">
    <property type="entry name" value="Retrovirus zinc finger-like domains"/>
    <property type="match status" value="1"/>
</dbReference>
<organism evidence="2 3">
    <name type="scientific">Actinidia rufa</name>
    <dbReference type="NCBI Taxonomy" id="165716"/>
    <lineage>
        <taxon>Eukaryota</taxon>
        <taxon>Viridiplantae</taxon>
        <taxon>Streptophyta</taxon>
        <taxon>Embryophyta</taxon>
        <taxon>Tracheophyta</taxon>
        <taxon>Spermatophyta</taxon>
        <taxon>Magnoliopsida</taxon>
        <taxon>eudicotyledons</taxon>
        <taxon>Gunneridae</taxon>
        <taxon>Pentapetalae</taxon>
        <taxon>asterids</taxon>
        <taxon>Ericales</taxon>
        <taxon>Actinidiaceae</taxon>
        <taxon>Actinidia</taxon>
    </lineage>
</organism>
<evidence type="ECO:0000313" key="2">
    <source>
        <dbReference type="EMBL" id="GFZ21613.1"/>
    </source>
</evidence>
<dbReference type="InterPro" id="IPR036875">
    <property type="entry name" value="Znf_CCHC_sf"/>
</dbReference>
<feature type="compositionally biased region" description="Acidic residues" evidence="1">
    <location>
        <begin position="137"/>
        <end position="147"/>
    </location>
</feature>
<dbReference type="AlphaFoldDB" id="A0A7J0HES7"/>
<feature type="region of interest" description="Disordered" evidence="1">
    <location>
        <begin position="134"/>
        <end position="153"/>
    </location>
</feature>
<reference evidence="2 3" key="1">
    <citation type="submission" date="2019-07" db="EMBL/GenBank/DDBJ databases">
        <title>De Novo Assembly of kiwifruit Actinidia rufa.</title>
        <authorList>
            <person name="Sugita-Konishi S."/>
            <person name="Sato K."/>
            <person name="Mori E."/>
            <person name="Abe Y."/>
            <person name="Kisaki G."/>
            <person name="Hamano K."/>
            <person name="Suezawa K."/>
            <person name="Otani M."/>
            <person name="Fukuda T."/>
            <person name="Manabe T."/>
            <person name="Gomi K."/>
            <person name="Tabuchi M."/>
            <person name="Akimitsu K."/>
            <person name="Kataoka I."/>
        </authorList>
    </citation>
    <scope>NUCLEOTIDE SEQUENCE [LARGE SCALE GENOMIC DNA]</scope>
    <source>
        <strain evidence="3">cv. Fuchu</strain>
    </source>
</reference>
<proteinExistence type="predicted"/>
<gene>
    <name evidence="2" type="ORF">Acr_29g0007750</name>
</gene>
<dbReference type="EMBL" id="BJWL01000029">
    <property type="protein sequence ID" value="GFZ21613.1"/>
    <property type="molecule type" value="Genomic_DNA"/>
</dbReference>